<evidence type="ECO:0000313" key="7">
    <source>
        <dbReference type="Proteomes" id="UP001159427"/>
    </source>
</evidence>
<dbReference type="EMBL" id="CALNXI010003505">
    <property type="protein sequence ID" value="CAH3193510.1"/>
    <property type="molecule type" value="Genomic_DNA"/>
</dbReference>
<dbReference type="PANTHER" id="PTHR20916:SF26">
    <property type="entry name" value="CYSTEINE-RICH PROTEIN 2-BINDING PROTEIN"/>
    <property type="match status" value="1"/>
</dbReference>
<evidence type="ECO:0000256" key="4">
    <source>
        <dbReference type="SAM" id="MobiDB-lite"/>
    </source>
</evidence>
<name>A0ABN8ST69_9CNID</name>
<keyword evidence="2" id="KW-0863">Zinc-finger</keyword>
<dbReference type="PROSITE" id="PS01359">
    <property type="entry name" value="ZF_PHD_1"/>
    <property type="match status" value="1"/>
</dbReference>
<dbReference type="SUPFAM" id="SSF55729">
    <property type="entry name" value="Acyl-CoA N-acyltransferases (Nat)"/>
    <property type="match status" value="1"/>
</dbReference>
<evidence type="ECO:0000256" key="3">
    <source>
        <dbReference type="ARBA" id="ARBA00022833"/>
    </source>
</evidence>
<keyword evidence="1" id="KW-0479">Metal-binding</keyword>
<dbReference type="Gene3D" id="3.40.630.30">
    <property type="match status" value="1"/>
</dbReference>
<protein>
    <recommendedName>
        <fullName evidence="5">N-acetyltransferase domain-containing protein</fullName>
    </recommendedName>
</protein>
<gene>
    <name evidence="6" type="ORF">PEVE_00026008</name>
</gene>
<dbReference type="PANTHER" id="PTHR20916">
    <property type="entry name" value="CYSTEINE AND GLYCINE-RICH PROTEIN 2 BINDING PROTEIN"/>
    <property type="match status" value="1"/>
</dbReference>
<dbReference type="InterPro" id="IPR000182">
    <property type="entry name" value="GNAT_dom"/>
</dbReference>
<feature type="domain" description="N-acetyltransferase" evidence="5">
    <location>
        <begin position="534"/>
        <end position="678"/>
    </location>
</feature>
<keyword evidence="7" id="KW-1185">Reference proteome</keyword>
<dbReference type="Gene3D" id="3.90.980.20">
    <property type="match status" value="1"/>
</dbReference>
<dbReference type="InterPro" id="IPR016181">
    <property type="entry name" value="Acyl_CoA_acyltransferase"/>
</dbReference>
<dbReference type="Proteomes" id="UP001159427">
    <property type="component" value="Unassembled WGS sequence"/>
</dbReference>
<dbReference type="CDD" id="cd04301">
    <property type="entry name" value="NAT_SF"/>
    <property type="match status" value="1"/>
</dbReference>
<dbReference type="InterPro" id="IPR011011">
    <property type="entry name" value="Znf_FYVE_PHD"/>
</dbReference>
<accession>A0ABN8ST69</accession>
<organism evidence="6 7">
    <name type="scientific">Porites evermanni</name>
    <dbReference type="NCBI Taxonomy" id="104178"/>
    <lineage>
        <taxon>Eukaryota</taxon>
        <taxon>Metazoa</taxon>
        <taxon>Cnidaria</taxon>
        <taxon>Anthozoa</taxon>
        <taxon>Hexacorallia</taxon>
        <taxon>Scleractinia</taxon>
        <taxon>Fungiina</taxon>
        <taxon>Poritidae</taxon>
        <taxon>Porites</taxon>
    </lineage>
</organism>
<feature type="region of interest" description="Disordered" evidence="4">
    <location>
        <begin position="305"/>
        <end position="330"/>
    </location>
</feature>
<keyword evidence="3" id="KW-0862">Zinc</keyword>
<dbReference type="InterPro" id="IPR019786">
    <property type="entry name" value="Zinc_finger_PHD-type_CS"/>
</dbReference>
<feature type="non-terminal residue" evidence="6">
    <location>
        <position position="1"/>
    </location>
</feature>
<dbReference type="Pfam" id="PF00583">
    <property type="entry name" value="Acetyltransf_1"/>
    <property type="match status" value="1"/>
</dbReference>
<comment type="caution">
    <text evidence="6">The sequence shown here is derived from an EMBL/GenBank/DDBJ whole genome shotgun (WGS) entry which is preliminary data.</text>
</comment>
<reference evidence="6 7" key="1">
    <citation type="submission" date="2022-05" db="EMBL/GenBank/DDBJ databases">
        <authorList>
            <consortium name="Genoscope - CEA"/>
            <person name="William W."/>
        </authorList>
    </citation>
    <scope>NUCLEOTIDE SEQUENCE [LARGE SCALE GENOMIC DNA]</scope>
</reference>
<dbReference type="SUPFAM" id="SSF57903">
    <property type="entry name" value="FYVE/PHD zinc finger"/>
    <property type="match status" value="1"/>
</dbReference>
<evidence type="ECO:0000256" key="2">
    <source>
        <dbReference type="ARBA" id="ARBA00022771"/>
    </source>
</evidence>
<proteinExistence type="predicted"/>
<sequence length="678" mass="77307">QVIDPGQETEYESVEEICYCSGTKDSNMLQCILCRRLFHVGCLKSGKPSALLGDLFFDLTCATCSVEGSESCTRQNLSWLVIQAVYLSLYNLYSTSRGRKGYFRWREDICHFIDKNWMVLYPKKKKTNNWASTVAGVLSSGCPQFFKSGQKEFNKETGWWALQENVAPAVKFNEQGFMVNKRKRKGGNQASGNRSKISQNIDKGLPLMELTQPTLDDEHKAQSLAVTDSSKSDDLIPQLLTDEDMRELDSLNSESGFDSFSNLLSTSFEDVDSTSFFFTGEEEQAASFLPLDSVTKQDDTESVASTVTSDISSKNQQSDSLQTKVKSKPIKTTASTSQSSLFVVSEEKEKDLLLRLNSCPKAMYHDPVARRFRRKLILRQLKRSKGLKLFDLDESVSEAISSTVRYKLTPDGAVPIENRSTSSDVVEETRVKPLKLQASSAFTSTDNILDRFQASPRMLPSSRPRTCSFLTRLIGGDNQTLYRPITSPYTSRILKPFIRRDYESRPLKLKLLQDIVSHYHRNDPGWKPPPVAPIDYCYVQPHHIPSVNAMCREFFWPGIDLSECLQYPDFSCVVLYKKFVIGFGFMVPDVKYNEAYISFVLVHPEWRRGGIGTYMIYHLIQTCLGKDVTLHVSVTNPAMLMYQKFGFKPEEFIRDFYNRYLPDDSPQCRHAFFLRLRR</sequence>
<evidence type="ECO:0000256" key="1">
    <source>
        <dbReference type="ARBA" id="ARBA00022723"/>
    </source>
</evidence>
<evidence type="ECO:0000313" key="6">
    <source>
        <dbReference type="EMBL" id="CAH3193510.1"/>
    </source>
</evidence>
<dbReference type="InterPro" id="IPR001965">
    <property type="entry name" value="Znf_PHD"/>
</dbReference>
<evidence type="ECO:0000259" key="5">
    <source>
        <dbReference type="PROSITE" id="PS51186"/>
    </source>
</evidence>
<dbReference type="SMART" id="SM00249">
    <property type="entry name" value="PHD"/>
    <property type="match status" value="1"/>
</dbReference>
<dbReference type="PROSITE" id="PS51186">
    <property type="entry name" value="GNAT"/>
    <property type="match status" value="1"/>
</dbReference>